<evidence type="ECO:0000256" key="2">
    <source>
        <dbReference type="ARBA" id="ARBA00023239"/>
    </source>
</evidence>
<dbReference type="PANTHER" id="PTHR33542">
    <property type="entry name" value="SIROHYDROCHLORIN FERROCHELATASE, CHLOROPLASTIC"/>
    <property type="match status" value="1"/>
</dbReference>
<dbReference type="KEGG" id="ome:OLMES_2501"/>
<accession>A0A1Y0I8J4</accession>
<dbReference type="EMBL" id="CP021425">
    <property type="protein sequence ID" value="ARU56560.1"/>
    <property type="molecule type" value="Genomic_DNA"/>
</dbReference>
<evidence type="ECO:0000256" key="1">
    <source>
        <dbReference type="ARBA" id="ARBA00022723"/>
    </source>
</evidence>
<dbReference type="InterPro" id="IPR050963">
    <property type="entry name" value="Sirohydro_Cobaltochel/CbiX"/>
</dbReference>
<evidence type="ECO:0000313" key="3">
    <source>
        <dbReference type="EMBL" id="ARU56560.1"/>
    </source>
</evidence>
<sequence length="136" mass="15150">MKHKNLTVLFAHGSSNPRWKEQIETLTAYARTQHDNVEVAYMELCSPTLREIIEAQIHDTAQKDDTNGEILKTVHLIPLFLATGKHLEEDIPRLANSLGAEFNIDISIADAIGLNPILSQAINEIVDDQLKQLSAP</sequence>
<name>A0A1Y0I8J4_9GAMM</name>
<reference evidence="3 4" key="1">
    <citation type="submission" date="2017-05" db="EMBL/GenBank/DDBJ databases">
        <title>Genomic insights into alkan degradation activity of Oleiphilus messinensis.</title>
        <authorList>
            <person name="Kozyavkin S.A."/>
            <person name="Slesarev A.I."/>
            <person name="Golyshin P.N."/>
            <person name="Korzhenkov A."/>
            <person name="Golyshina O.N."/>
            <person name="Toshchakov S.V."/>
        </authorList>
    </citation>
    <scope>NUCLEOTIDE SEQUENCE [LARGE SCALE GENOMIC DNA]</scope>
    <source>
        <strain evidence="3 4">ME102</strain>
    </source>
</reference>
<dbReference type="InterPro" id="IPR002762">
    <property type="entry name" value="CbiX-like"/>
</dbReference>
<proteinExistence type="predicted"/>
<dbReference type="RefSeq" id="WP_157678284.1">
    <property type="nucleotide sequence ID" value="NZ_CP021425.1"/>
</dbReference>
<dbReference type="GO" id="GO:0016829">
    <property type="term" value="F:lyase activity"/>
    <property type="evidence" value="ECO:0007669"/>
    <property type="project" value="UniProtKB-KW"/>
</dbReference>
<organism evidence="3 4">
    <name type="scientific">Oleiphilus messinensis</name>
    <dbReference type="NCBI Taxonomy" id="141451"/>
    <lineage>
        <taxon>Bacteria</taxon>
        <taxon>Pseudomonadati</taxon>
        <taxon>Pseudomonadota</taxon>
        <taxon>Gammaproteobacteria</taxon>
        <taxon>Oceanospirillales</taxon>
        <taxon>Oleiphilaceae</taxon>
        <taxon>Oleiphilus</taxon>
    </lineage>
</organism>
<gene>
    <name evidence="3" type="ORF">OLMES_2501</name>
</gene>
<dbReference type="OrthoDB" id="9797895at2"/>
<dbReference type="CDD" id="cd03416">
    <property type="entry name" value="CbiX_SirB_N"/>
    <property type="match status" value="1"/>
</dbReference>
<dbReference type="SUPFAM" id="SSF53800">
    <property type="entry name" value="Chelatase"/>
    <property type="match status" value="1"/>
</dbReference>
<keyword evidence="1" id="KW-0479">Metal-binding</keyword>
<dbReference type="Gene3D" id="3.40.50.1400">
    <property type="match status" value="1"/>
</dbReference>
<dbReference type="Pfam" id="PF01903">
    <property type="entry name" value="CbiX"/>
    <property type="match status" value="1"/>
</dbReference>
<dbReference type="AlphaFoldDB" id="A0A1Y0I8J4"/>
<keyword evidence="4" id="KW-1185">Reference proteome</keyword>
<dbReference type="PANTHER" id="PTHR33542:SF3">
    <property type="entry name" value="SIROHYDROCHLORIN FERROCHELATASE, CHLOROPLASTIC"/>
    <property type="match status" value="1"/>
</dbReference>
<dbReference type="Proteomes" id="UP000196027">
    <property type="component" value="Chromosome"/>
</dbReference>
<evidence type="ECO:0000313" key="4">
    <source>
        <dbReference type="Proteomes" id="UP000196027"/>
    </source>
</evidence>
<dbReference type="GO" id="GO:0046872">
    <property type="term" value="F:metal ion binding"/>
    <property type="evidence" value="ECO:0007669"/>
    <property type="project" value="UniProtKB-KW"/>
</dbReference>
<protein>
    <submittedName>
        <fullName evidence="3">Cobalamin (Vitamin B12) biosynthesis protein CbiX</fullName>
    </submittedName>
</protein>
<keyword evidence="2" id="KW-0456">Lyase</keyword>